<dbReference type="EMBL" id="BKCJ011841725">
    <property type="protein sequence ID" value="GFD57490.1"/>
    <property type="molecule type" value="Genomic_DNA"/>
</dbReference>
<name>A0A699XGE6_TANCI</name>
<evidence type="ECO:0000313" key="2">
    <source>
        <dbReference type="EMBL" id="GFD57490.1"/>
    </source>
</evidence>
<sequence length="75" mass="8109">RHQGALPAQRYRHRGTRGNPARPAPGHLRRAGRHQSAARRPGLAGSVAGGRARRRQGRLPAFGTLADPDHRPRGA</sequence>
<feature type="compositionally biased region" description="Basic residues" evidence="1">
    <location>
        <begin position="27"/>
        <end position="37"/>
    </location>
</feature>
<proteinExistence type="predicted"/>
<gene>
    <name evidence="2" type="ORF">Tci_929459</name>
</gene>
<reference evidence="2" key="1">
    <citation type="journal article" date="2019" name="Sci. Rep.">
        <title>Draft genome of Tanacetum cinerariifolium, the natural source of mosquito coil.</title>
        <authorList>
            <person name="Yamashiro T."/>
            <person name="Shiraishi A."/>
            <person name="Satake H."/>
            <person name="Nakayama K."/>
        </authorList>
    </citation>
    <scope>NUCLEOTIDE SEQUENCE</scope>
</reference>
<comment type="caution">
    <text evidence="2">The sequence shown here is derived from an EMBL/GenBank/DDBJ whole genome shotgun (WGS) entry which is preliminary data.</text>
</comment>
<accession>A0A699XGE6</accession>
<protein>
    <submittedName>
        <fullName evidence="2">Uncharacterized protein</fullName>
    </submittedName>
</protein>
<evidence type="ECO:0000256" key="1">
    <source>
        <dbReference type="SAM" id="MobiDB-lite"/>
    </source>
</evidence>
<feature type="non-terminal residue" evidence="2">
    <location>
        <position position="1"/>
    </location>
</feature>
<feature type="region of interest" description="Disordered" evidence="1">
    <location>
        <begin position="1"/>
        <end position="75"/>
    </location>
</feature>
<organism evidence="2">
    <name type="scientific">Tanacetum cinerariifolium</name>
    <name type="common">Dalmatian daisy</name>
    <name type="synonym">Chrysanthemum cinerariifolium</name>
    <dbReference type="NCBI Taxonomy" id="118510"/>
    <lineage>
        <taxon>Eukaryota</taxon>
        <taxon>Viridiplantae</taxon>
        <taxon>Streptophyta</taxon>
        <taxon>Embryophyta</taxon>
        <taxon>Tracheophyta</taxon>
        <taxon>Spermatophyta</taxon>
        <taxon>Magnoliopsida</taxon>
        <taxon>eudicotyledons</taxon>
        <taxon>Gunneridae</taxon>
        <taxon>Pentapetalae</taxon>
        <taxon>asterids</taxon>
        <taxon>campanulids</taxon>
        <taxon>Asterales</taxon>
        <taxon>Asteraceae</taxon>
        <taxon>Asteroideae</taxon>
        <taxon>Anthemideae</taxon>
        <taxon>Anthemidinae</taxon>
        <taxon>Tanacetum</taxon>
    </lineage>
</organism>
<dbReference type="AlphaFoldDB" id="A0A699XGE6"/>